<evidence type="ECO:0000256" key="5">
    <source>
        <dbReference type="ARBA" id="ARBA00022729"/>
    </source>
</evidence>
<sequence length="557" mass="62474">MKQSTGLEVTDGGSSSSVSIRGFNGTHTLILVDGMRRTEKYAGSNVNNISLQNVERIEIVRGPMSALYGSDALGGVINIITQKPDKDLSRIRLTLGGAESPAGRETVIVHASRDFVTDSSNHSIGIEYKQRNPYENDNGTLNEEQRTFLNYRGRYDLRDDIQLLIGAEYLDQNDENPDTSSGKFESEKRYQLNGRYTQQFDTDQFDLDLSQGYSDALVNRGSGEESTDFRQTQLEGRYAGLLNDIHLYNLGAGYRQDDVDISINTQTVDRDNYYLFLQDQWSLTNSVNLTLGIRHDNYNDFGSTTNPRLSLSWSEGPWKIRGSYGTAFSAPSLVQMYSTFTRNGYGTSIINGNPDLQPEESVSYELSLGYQLEQGALELTLYRSDVDQLIAAELNSTSGTCPSFTCTKTYLYSNIDKATLEGAEATLSYALTGQQKLSASLEYLDARDATTDERLTERARWQSRLSLDSEWSSAWSSSVRFRYTGYYYATPTRLMSPYDSHFTTVDTHLSYQLNNSVQLTAGIDNLFNRELPENMELRGTPQDPGSRYYSAGINLSF</sequence>
<dbReference type="Pfam" id="PF00593">
    <property type="entry name" value="TonB_dep_Rec_b-barrel"/>
    <property type="match status" value="1"/>
</dbReference>
<evidence type="ECO:0000313" key="15">
    <source>
        <dbReference type="Proteomes" id="UP000198749"/>
    </source>
</evidence>
<name>A0A1H9JES2_9GAMM</name>
<dbReference type="STRING" id="355243.SAMN03080615_02958"/>
<dbReference type="OrthoDB" id="9764669at2"/>
<dbReference type="PROSITE" id="PS52016">
    <property type="entry name" value="TONB_DEPENDENT_REC_3"/>
    <property type="match status" value="1"/>
</dbReference>
<proteinExistence type="inferred from homology"/>
<keyword evidence="5" id="KW-0732">Signal</keyword>
<feature type="domain" description="TonB-dependent receptor plug" evidence="13">
    <location>
        <begin position="8"/>
        <end position="76"/>
    </location>
</feature>
<evidence type="ECO:0000256" key="4">
    <source>
        <dbReference type="ARBA" id="ARBA00022692"/>
    </source>
</evidence>
<evidence type="ECO:0000256" key="11">
    <source>
        <dbReference type="RuleBase" id="RU003357"/>
    </source>
</evidence>
<dbReference type="Pfam" id="PF07715">
    <property type="entry name" value="Plug"/>
    <property type="match status" value="1"/>
</dbReference>
<comment type="similarity">
    <text evidence="10 11">Belongs to the TonB-dependent receptor family.</text>
</comment>
<evidence type="ECO:0000256" key="1">
    <source>
        <dbReference type="ARBA" id="ARBA00004571"/>
    </source>
</evidence>
<dbReference type="SUPFAM" id="SSF56935">
    <property type="entry name" value="Porins"/>
    <property type="match status" value="1"/>
</dbReference>
<keyword evidence="14" id="KW-0675">Receptor</keyword>
<dbReference type="Proteomes" id="UP000198749">
    <property type="component" value="Unassembled WGS sequence"/>
</dbReference>
<evidence type="ECO:0000256" key="2">
    <source>
        <dbReference type="ARBA" id="ARBA00022448"/>
    </source>
</evidence>
<dbReference type="GO" id="GO:0044718">
    <property type="term" value="P:siderophore transmembrane transport"/>
    <property type="evidence" value="ECO:0007669"/>
    <property type="project" value="TreeGrafter"/>
</dbReference>
<keyword evidence="15" id="KW-1185">Reference proteome</keyword>
<reference evidence="15" key="1">
    <citation type="submission" date="2016-10" db="EMBL/GenBank/DDBJ databases">
        <authorList>
            <person name="Varghese N."/>
            <person name="Submissions S."/>
        </authorList>
    </citation>
    <scope>NUCLEOTIDE SEQUENCE [LARGE SCALE GENOMIC DNA]</scope>
    <source>
        <strain evidence="15">DSM 18887</strain>
    </source>
</reference>
<dbReference type="CDD" id="cd01347">
    <property type="entry name" value="ligand_gated_channel"/>
    <property type="match status" value="1"/>
</dbReference>
<comment type="subcellular location">
    <subcellularLocation>
        <location evidence="1 10">Cell outer membrane</location>
        <topology evidence="1 10">Multi-pass membrane protein</topology>
    </subcellularLocation>
</comment>
<dbReference type="GO" id="GO:0015344">
    <property type="term" value="F:siderophore uptake transmembrane transporter activity"/>
    <property type="evidence" value="ECO:0007669"/>
    <property type="project" value="TreeGrafter"/>
</dbReference>
<evidence type="ECO:0000256" key="8">
    <source>
        <dbReference type="ARBA" id="ARBA00023136"/>
    </source>
</evidence>
<dbReference type="InterPro" id="IPR012910">
    <property type="entry name" value="Plug_dom"/>
</dbReference>
<dbReference type="InterPro" id="IPR000531">
    <property type="entry name" value="Beta-barrel_TonB"/>
</dbReference>
<dbReference type="InterPro" id="IPR036942">
    <property type="entry name" value="Beta-barrel_TonB_sf"/>
</dbReference>
<keyword evidence="9 10" id="KW-0998">Cell outer membrane</keyword>
<keyword evidence="2 10" id="KW-0813">Transport</keyword>
<keyword evidence="4 10" id="KW-0812">Transmembrane</keyword>
<evidence type="ECO:0000313" key="14">
    <source>
        <dbReference type="EMBL" id="SEQ85326.1"/>
    </source>
</evidence>
<evidence type="ECO:0000259" key="13">
    <source>
        <dbReference type="Pfam" id="PF07715"/>
    </source>
</evidence>
<dbReference type="InterPro" id="IPR039426">
    <property type="entry name" value="TonB-dep_rcpt-like"/>
</dbReference>
<evidence type="ECO:0000259" key="12">
    <source>
        <dbReference type="Pfam" id="PF00593"/>
    </source>
</evidence>
<gene>
    <name evidence="14" type="ORF">SAMN03080615_02958</name>
</gene>
<dbReference type="Gene3D" id="2.40.170.20">
    <property type="entry name" value="TonB-dependent receptor, beta-barrel domain"/>
    <property type="match status" value="1"/>
</dbReference>
<dbReference type="AlphaFoldDB" id="A0A1H9JES2"/>
<keyword evidence="7 11" id="KW-0798">TonB box</keyword>
<dbReference type="GO" id="GO:0009279">
    <property type="term" value="C:cell outer membrane"/>
    <property type="evidence" value="ECO:0007669"/>
    <property type="project" value="UniProtKB-SubCell"/>
</dbReference>
<keyword evidence="3 10" id="KW-1134">Transmembrane beta strand</keyword>
<organism evidence="14 15">
    <name type="scientific">Amphritea atlantica</name>
    <dbReference type="NCBI Taxonomy" id="355243"/>
    <lineage>
        <taxon>Bacteria</taxon>
        <taxon>Pseudomonadati</taxon>
        <taxon>Pseudomonadota</taxon>
        <taxon>Gammaproteobacteria</taxon>
        <taxon>Oceanospirillales</taxon>
        <taxon>Oceanospirillaceae</taxon>
        <taxon>Amphritea</taxon>
    </lineage>
</organism>
<dbReference type="PANTHER" id="PTHR30069:SF53">
    <property type="entry name" value="COLICIN I RECEPTOR-RELATED"/>
    <property type="match status" value="1"/>
</dbReference>
<dbReference type="InterPro" id="IPR037066">
    <property type="entry name" value="Plug_dom_sf"/>
</dbReference>
<evidence type="ECO:0000256" key="7">
    <source>
        <dbReference type="ARBA" id="ARBA00023077"/>
    </source>
</evidence>
<dbReference type="EMBL" id="FOGB01000009">
    <property type="protein sequence ID" value="SEQ85326.1"/>
    <property type="molecule type" value="Genomic_DNA"/>
</dbReference>
<protein>
    <submittedName>
        <fullName evidence="14">Outer membrane receptor for ferrienterochelin and colicins</fullName>
    </submittedName>
</protein>
<dbReference type="Gene3D" id="2.170.130.10">
    <property type="entry name" value="TonB-dependent receptor, plug domain"/>
    <property type="match status" value="1"/>
</dbReference>
<feature type="domain" description="TonB-dependent receptor-like beta-barrel" evidence="12">
    <location>
        <begin position="128"/>
        <end position="526"/>
    </location>
</feature>
<evidence type="ECO:0000256" key="10">
    <source>
        <dbReference type="PROSITE-ProRule" id="PRU01360"/>
    </source>
</evidence>
<evidence type="ECO:0000256" key="3">
    <source>
        <dbReference type="ARBA" id="ARBA00022452"/>
    </source>
</evidence>
<evidence type="ECO:0000256" key="9">
    <source>
        <dbReference type="ARBA" id="ARBA00023237"/>
    </source>
</evidence>
<evidence type="ECO:0000256" key="6">
    <source>
        <dbReference type="ARBA" id="ARBA00023065"/>
    </source>
</evidence>
<accession>A0A1H9JES2</accession>
<keyword evidence="8 10" id="KW-0472">Membrane</keyword>
<keyword evidence="6" id="KW-0406">Ion transport</keyword>
<dbReference type="PANTHER" id="PTHR30069">
    <property type="entry name" value="TONB-DEPENDENT OUTER MEMBRANE RECEPTOR"/>
    <property type="match status" value="1"/>
</dbReference>